<dbReference type="AlphaFoldDB" id="A0A9P6VGT5"/>
<proteinExistence type="predicted"/>
<feature type="compositionally biased region" description="Acidic residues" evidence="1">
    <location>
        <begin position="83"/>
        <end position="94"/>
    </location>
</feature>
<dbReference type="OrthoDB" id="5374120at2759"/>
<name>A0A9P6VGT5_9HELO</name>
<keyword evidence="3" id="KW-1185">Reference proteome</keyword>
<sequence>MVISTLEADIAPAASNKAESEAGTRAFMACHFLRIPIEIRLEIYRYLLLPRPKIRASIPPRLRTSIAHSTDHEESFEGSSADEWTDESDSDSDSDSLISEMIEAILTLRPADIFCLAKEPFDLEFGRPGGMTWKHSPLKGIGKEYESGMVFYATAQLQGDVEPHILAKFQRILLDAHFDESDTGSLELWIDDDTHIIREDDATEFKNLLNSSSIFKDLVKILSNPPCITHFEIQLEVKVIATSNLIIEAEDLDDILGEGDEEDQEMEIKVDRIIEIANFKATELFLDSKIMKPLLKLKNVANCSFKFGFQDFPEEEGYKPPTKYVKVLERMKDKIEGNYRELKAA</sequence>
<gene>
    <name evidence="2" type="ORF">D0Z07_6714</name>
</gene>
<comment type="caution">
    <text evidence="2">The sequence shown here is derived from an EMBL/GenBank/DDBJ whole genome shotgun (WGS) entry which is preliminary data.</text>
</comment>
<dbReference type="EMBL" id="VNKQ01000012">
    <property type="protein sequence ID" value="KAG0647648.1"/>
    <property type="molecule type" value="Genomic_DNA"/>
</dbReference>
<evidence type="ECO:0000256" key="1">
    <source>
        <dbReference type="SAM" id="MobiDB-lite"/>
    </source>
</evidence>
<feature type="region of interest" description="Disordered" evidence="1">
    <location>
        <begin position="66"/>
        <end position="94"/>
    </location>
</feature>
<accession>A0A9P6VGT5</accession>
<evidence type="ECO:0000313" key="2">
    <source>
        <dbReference type="EMBL" id="KAG0647648.1"/>
    </source>
</evidence>
<evidence type="ECO:0000313" key="3">
    <source>
        <dbReference type="Proteomes" id="UP000785200"/>
    </source>
</evidence>
<organism evidence="2 3">
    <name type="scientific">Hyphodiscus hymeniophilus</name>
    <dbReference type="NCBI Taxonomy" id="353542"/>
    <lineage>
        <taxon>Eukaryota</taxon>
        <taxon>Fungi</taxon>
        <taxon>Dikarya</taxon>
        <taxon>Ascomycota</taxon>
        <taxon>Pezizomycotina</taxon>
        <taxon>Leotiomycetes</taxon>
        <taxon>Helotiales</taxon>
        <taxon>Hyphodiscaceae</taxon>
        <taxon>Hyphodiscus</taxon>
    </lineage>
</organism>
<protein>
    <submittedName>
        <fullName evidence="2">Uncharacterized protein</fullName>
    </submittedName>
</protein>
<dbReference type="Proteomes" id="UP000785200">
    <property type="component" value="Unassembled WGS sequence"/>
</dbReference>
<reference evidence="2" key="1">
    <citation type="submission" date="2019-07" db="EMBL/GenBank/DDBJ databases">
        <title>Hyphodiscus hymeniophilus genome sequencing and assembly.</title>
        <authorList>
            <person name="Kramer G."/>
            <person name="Nodwell J."/>
        </authorList>
    </citation>
    <scope>NUCLEOTIDE SEQUENCE</scope>
    <source>
        <strain evidence="2">ATCC 34498</strain>
    </source>
</reference>